<accession>A0A392PUS5</accession>
<evidence type="ECO:0000313" key="2">
    <source>
        <dbReference type="EMBL" id="MCI15417.1"/>
    </source>
</evidence>
<protein>
    <submittedName>
        <fullName evidence="2">Ras-like protein</fullName>
    </submittedName>
</protein>
<dbReference type="AlphaFoldDB" id="A0A392PUS5"/>
<dbReference type="Proteomes" id="UP000265520">
    <property type="component" value="Unassembled WGS sequence"/>
</dbReference>
<sequence length="27" mass="2718">PQTLKINQPDQGAGSAQATQRSACCGS</sequence>
<dbReference type="EMBL" id="LXQA010096392">
    <property type="protein sequence ID" value="MCI15417.1"/>
    <property type="molecule type" value="Genomic_DNA"/>
</dbReference>
<evidence type="ECO:0000313" key="3">
    <source>
        <dbReference type="Proteomes" id="UP000265520"/>
    </source>
</evidence>
<comment type="caution">
    <text evidence="2">The sequence shown here is derived from an EMBL/GenBank/DDBJ whole genome shotgun (WGS) entry which is preliminary data.</text>
</comment>
<proteinExistence type="predicted"/>
<keyword evidence="3" id="KW-1185">Reference proteome</keyword>
<organism evidence="2 3">
    <name type="scientific">Trifolium medium</name>
    <dbReference type="NCBI Taxonomy" id="97028"/>
    <lineage>
        <taxon>Eukaryota</taxon>
        <taxon>Viridiplantae</taxon>
        <taxon>Streptophyta</taxon>
        <taxon>Embryophyta</taxon>
        <taxon>Tracheophyta</taxon>
        <taxon>Spermatophyta</taxon>
        <taxon>Magnoliopsida</taxon>
        <taxon>eudicotyledons</taxon>
        <taxon>Gunneridae</taxon>
        <taxon>Pentapetalae</taxon>
        <taxon>rosids</taxon>
        <taxon>fabids</taxon>
        <taxon>Fabales</taxon>
        <taxon>Fabaceae</taxon>
        <taxon>Papilionoideae</taxon>
        <taxon>50 kb inversion clade</taxon>
        <taxon>NPAAA clade</taxon>
        <taxon>Hologalegina</taxon>
        <taxon>IRL clade</taxon>
        <taxon>Trifolieae</taxon>
        <taxon>Trifolium</taxon>
    </lineage>
</organism>
<feature type="non-terminal residue" evidence="2">
    <location>
        <position position="1"/>
    </location>
</feature>
<name>A0A392PUS5_9FABA</name>
<reference evidence="2 3" key="1">
    <citation type="journal article" date="2018" name="Front. Plant Sci.">
        <title>Red Clover (Trifolium pratense) and Zigzag Clover (T. medium) - A Picture of Genomic Similarities and Differences.</title>
        <authorList>
            <person name="Dluhosova J."/>
            <person name="Istvanek J."/>
            <person name="Nedelnik J."/>
            <person name="Repkova J."/>
        </authorList>
    </citation>
    <scope>NUCLEOTIDE SEQUENCE [LARGE SCALE GENOMIC DNA]</scope>
    <source>
        <strain evidence="3">cv. 10/8</strain>
        <tissue evidence="2">Leaf</tissue>
    </source>
</reference>
<feature type="region of interest" description="Disordered" evidence="1">
    <location>
        <begin position="1"/>
        <end position="27"/>
    </location>
</feature>
<evidence type="ECO:0000256" key="1">
    <source>
        <dbReference type="SAM" id="MobiDB-lite"/>
    </source>
</evidence>